<reference evidence="1 2" key="1">
    <citation type="submission" date="2017-11" db="EMBL/GenBank/DDBJ databases">
        <title>De-novo sequencing of pomegranate (Punica granatum L.) genome.</title>
        <authorList>
            <person name="Akparov Z."/>
            <person name="Amiraslanov A."/>
            <person name="Hajiyeva S."/>
            <person name="Abbasov M."/>
            <person name="Kaur K."/>
            <person name="Hamwieh A."/>
            <person name="Solovyev V."/>
            <person name="Salamov A."/>
            <person name="Braich B."/>
            <person name="Kosarev P."/>
            <person name="Mahmoud A."/>
            <person name="Hajiyev E."/>
            <person name="Babayeva S."/>
            <person name="Izzatullayeva V."/>
            <person name="Mammadov A."/>
            <person name="Mammadov A."/>
            <person name="Sharifova S."/>
            <person name="Ojaghi J."/>
            <person name="Eynullazada K."/>
            <person name="Bayramov B."/>
            <person name="Abdulazimova A."/>
            <person name="Shahmuradov I."/>
        </authorList>
    </citation>
    <scope>NUCLEOTIDE SEQUENCE [LARGE SCALE GENOMIC DNA]</scope>
    <source>
        <strain evidence="2">cv. AG2017</strain>
        <tissue evidence="1">Leaf</tissue>
    </source>
</reference>
<proteinExistence type="predicted"/>
<dbReference type="EMBL" id="PGOL01006119">
    <property type="protein sequence ID" value="PKI34167.1"/>
    <property type="molecule type" value="Genomic_DNA"/>
</dbReference>
<gene>
    <name evidence="1" type="ORF">CRG98_045446</name>
</gene>
<dbReference type="Proteomes" id="UP000233551">
    <property type="component" value="Unassembled WGS sequence"/>
</dbReference>
<sequence>MFVVEPPWPSDLIRCRNSSEDWCSLVSSREIHGITRAFGLDSDVASRARAGVAWSCQGSFVEPPRPSGLNPMCPMGSFRVFGSAGLRGDFGSRLLQSFSKSLCLLLSSLLHFPRD</sequence>
<accession>A0A2I0HR24</accession>
<keyword evidence="2" id="KW-1185">Reference proteome</keyword>
<comment type="caution">
    <text evidence="1">The sequence shown here is derived from an EMBL/GenBank/DDBJ whole genome shotgun (WGS) entry which is preliminary data.</text>
</comment>
<protein>
    <submittedName>
        <fullName evidence="1">Uncharacterized protein</fullName>
    </submittedName>
</protein>
<name>A0A2I0HR24_PUNGR</name>
<evidence type="ECO:0000313" key="1">
    <source>
        <dbReference type="EMBL" id="PKI34167.1"/>
    </source>
</evidence>
<dbReference type="AlphaFoldDB" id="A0A2I0HR24"/>
<organism evidence="1 2">
    <name type="scientific">Punica granatum</name>
    <name type="common">Pomegranate</name>
    <dbReference type="NCBI Taxonomy" id="22663"/>
    <lineage>
        <taxon>Eukaryota</taxon>
        <taxon>Viridiplantae</taxon>
        <taxon>Streptophyta</taxon>
        <taxon>Embryophyta</taxon>
        <taxon>Tracheophyta</taxon>
        <taxon>Spermatophyta</taxon>
        <taxon>Magnoliopsida</taxon>
        <taxon>eudicotyledons</taxon>
        <taxon>Gunneridae</taxon>
        <taxon>Pentapetalae</taxon>
        <taxon>rosids</taxon>
        <taxon>malvids</taxon>
        <taxon>Myrtales</taxon>
        <taxon>Lythraceae</taxon>
        <taxon>Punica</taxon>
    </lineage>
</organism>
<evidence type="ECO:0000313" key="2">
    <source>
        <dbReference type="Proteomes" id="UP000233551"/>
    </source>
</evidence>